<keyword evidence="2" id="KW-1185">Reference proteome</keyword>
<name>A0A8T0PAN7_PANVG</name>
<organism evidence="1 2">
    <name type="scientific">Panicum virgatum</name>
    <name type="common">Blackwell switchgrass</name>
    <dbReference type="NCBI Taxonomy" id="38727"/>
    <lineage>
        <taxon>Eukaryota</taxon>
        <taxon>Viridiplantae</taxon>
        <taxon>Streptophyta</taxon>
        <taxon>Embryophyta</taxon>
        <taxon>Tracheophyta</taxon>
        <taxon>Spermatophyta</taxon>
        <taxon>Magnoliopsida</taxon>
        <taxon>Liliopsida</taxon>
        <taxon>Poales</taxon>
        <taxon>Poaceae</taxon>
        <taxon>PACMAD clade</taxon>
        <taxon>Panicoideae</taxon>
        <taxon>Panicodae</taxon>
        <taxon>Paniceae</taxon>
        <taxon>Panicinae</taxon>
        <taxon>Panicum</taxon>
        <taxon>Panicum sect. Hiantes</taxon>
    </lineage>
</organism>
<dbReference type="Proteomes" id="UP000823388">
    <property type="component" value="Chromosome 8N"/>
</dbReference>
<gene>
    <name evidence="1" type="ORF">PVAP13_8NG264801</name>
</gene>
<dbReference type="EMBL" id="CM029052">
    <property type="protein sequence ID" value="KAG2558680.1"/>
    <property type="molecule type" value="Genomic_DNA"/>
</dbReference>
<accession>A0A8T0PAN7</accession>
<evidence type="ECO:0000313" key="1">
    <source>
        <dbReference type="EMBL" id="KAG2558680.1"/>
    </source>
</evidence>
<proteinExistence type="predicted"/>
<protein>
    <submittedName>
        <fullName evidence="1">Uncharacterized protein</fullName>
    </submittedName>
</protein>
<dbReference type="AlphaFoldDB" id="A0A8T0PAN7"/>
<sequence length="32" mass="3876">MYSTLDYFGKKNSVEKIQESTAWSRGQPWKYF</sequence>
<reference evidence="1 2" key="1">
    <citation type="submission" date="2020-05" db="EMBL/GenBank/DDBJ databases">
        <title>WGS assembly of Panicum virgatum.</title>
        <authorList>
            <person name="Lovell J.T."/>
            <person name="Jenkins J."/>
            <person name="Shu S."/>
            <person name="Juenger T.E."/>
            <person name="Schmutz J."/>
        </authorList>
    </citation>
    <scope>NUCLEOTIDE SEQUENCE [LARGE SCALE GENOMIC DNA]</scope>
    <source>
        <strain evidence="2">cv. AP13</strain>
    </source>
</reference>
<comment type="caution">
    <text evidence="1">The sequence shown here is derived from an EMBL/GenBank/DDBJ whole genome shotgun (WGS) entry which is preliminary data.</text>
</comment>
<evidence type="ECO:0000313" key="2">
    <source>
        <dbReference type="Proteomes" id="UP000823388"/>
    </source>
</evidence>